<dbReference type="RefSeq" id="WP_344521306.1">
    <property type="nucleotide sequence ID" value="NZ_BAAAUG010000042.1"/>
</dbReference>
<dbReference type="Proteomes" id="UP001501637">
    <property type="component" value="Unassembled WGS sequence"/>
</dbReference>
<keyword evidence="2" id="KW-1185">Reference proteome</keyword>
<name>A0ABP6MGN8_9ACTN</name>
<reference evidence="2" key="1">
    <citation type="journal article" date="2019" name="Int. J. Syst. Evol. Microbiol.">
        <title>The Global Catalogue of Microorganisms (GCM) 10K type strain sequencing project: providing services to taxonomists for standard genome sequencing and annotation.</title>
        <authorList>
            <consortium name="The Broad Institute Genomics Platform"/>
            <consortium name="The Broad Institute Genome Sequencing Center for Infectious Disease"/>
            <person name="Wu L."/>
            <person name="Ma J."/>
        </authorList>
    </citation>
    <scope>NUCLEOTIDE SEQUENCE [LARGE SCALE GENOMIC DNA]</scope>
    <source>
        <strain evidence="2">JCM 9092</strain>
    </source>
</reference>
<proteinExistence type="predicted"/>
<comment type="caution">
    <text evidence="1">The sequence shown here is derived from an EMBL/GenBank/DDBJ whole genome shotgun (WGS) entry which is preliminary data.</text>
</comment>
<protein>
    <recommendedName>
        <fullName evidence="3">DUF2228 domain-containing protein</fullName>
    </recommendedName>
</protein>
<sequence length="334" mass="36669">MSVMSGEFSEREKTGGPAGRAAVEERFLLDWGLELPESIFRFGAFLGSLDPVGERALQDLDVSPAGIMDLFADPGLRPRDGIDVRVHGRYYRDPPEFLTFLHGGSDGLHHGLWFDDGRLCSGVASYYNNDGGGIDTRSRTPLEAVRAILERFWRDLDDDVRDDDEVTARRSRLALLRDALTAVETGERPEVGIAYSRAYDTAIAPVDPDRITTLDGAGALASGGSALDRPAHNGADEYKFATYMYALFDDAGALRESVEEARRRCSAGDPTEALLLGRDLHWASVGDPTREALANELLVTAYRALDRPGLAETADAHHRHRSLPKVNVLETTRK</sequence>
<accession>A0ABP6MGN8</accession>
<gene>
    <name evidence="1" type="ORF">GCM10010449_29030</name>
</gene>
<evidence type="ECO:0008006" key="3">
    <source>
        <dbReference type="Google" id="ProtNLM"/>
    </source>
</evidence>
<evidence type="ECO:0000313" key="2">
    <source>
        <dbReference type="Proteomes" id="UP001501637"/>
    </source>
</evidence>
<dbReference type="EMBL" id="BAAAUG010000042">
    <property type="protein sequence ID" value="GAA3104142.1"/>
    <property type="molecule type" value="Genomic_DNA"/>
</dbReference>
<organism evidence="1 2">
    <name type="scientific">Streptomyces rectiviolaceus</name>
    <dbReference type="NCBI Taxonomy" id="332591"/>
    <lineage>
        <taxon>Bacteria</taxon>
        <taxon>Bacillati</taxon>
        <taxon>Actinomycetota</taxon>
        <taxon>Actinomycetes</taxon>
        <taxon>Kitasatosporales</taxon>
        <taxon>Streptomycetaceae</taxon>
        <taxon>Streptomyces</taxon>
    </lineage>
</organism>
<evidence type="ECO:0000313" key="1">
    <source>
        <dbReference type="EMBL" id="GAA3104142.1"/>
    </source>
</evidence>